<accession>A0A8S1RUJ9</accession>
<dbReference type="AlphaFoldDB" id="A0A8S1RUJ9"/>
<keyword evidence="2" id="KW-1185">Reference proteome</keyword>
<dbReference type="EMBL" id="CAJJDN010000316">
    <property type="protein sequence ID" value="CAD8130685.1"/>
    <property type="molecule type" value="Genomic_DNA"/>
</dbReference>
<evidence type="ECO:0000313" key="2">
    <source>
        <dbReference type="Proteomes" id="UP000692954"/>
    </source>
</evidence>
<evidence type="ECO:0000313" key="1">
    <source>
        <dbReference type="EMBL" id="CAD8130685.1"/>
    </source>
</evidence>
<reference evidence="1" key="1">
    <citation type="submission" date="2021-01" db="EMBL/GenBank/DDBJ databases">
        <authorList>
            <consortium name="Genoscope - CEA"/>
            <person name="William W."/>
        </authorList>
    </citation>
    <scope>NUCLEOTIDE SEQUENCE</scope>
</reference>
<comment type="caution">
    <text evidence="1">The sequence shown here is derived from an EMBL/GenBank/DDBJ whole genome shotgun (WGS) entry which is preliminary data.</text>
</comment>
<proteinExistence type="predicted"/>
<sequence>MSLYSRLELTQPILVAQAFESSDTNVFQYANSMIILKDNTIYQLHRAQKFYISEEYQTQDFNNTINYPIFIYNFSVTTLLNDKVCYQTSNQMIILYSNFNLSLKNIIPQSKFFTYPMNLILDRQVGYCYLIQNYDQNQYFNLTQFSIKPSNISNNIQNYSLITQTNNQYFAFAEQVLYLNCIQQLQQSLQLQLFISEFE</sequence>
<gene>
    <name evidence="1" type="ORF">PSON_ATCC_30995.1.T3150004</name>
</gene>
<protein>
    <submittedName>
        <fullName evidence="1">Uncharacterized protein</fullName>
    </submittedName>
</protein>
<dbReference type="Proteomes" id="UP000692954">
    <property type="component" value="Unassembled WGS sequence"/>
</dbReference>
<name>A0A8S1RUJ9_9CILI</name>
<organism evidence="1 2">
    <name type="scientific">Paramecium sonneborni</name>
    <dbReference type="NCBI Taxonomy" id="65129"/>
    <lineage>
        <taxon>Eukaryota</taxon>
        <taxon>Sar</taxon>
        <taxon>Alveolata</taxon>
        <taxon>Ciliophora</taxon>
        <taxon>Intramacronucleata</taxon>
        <taxon>Oligohymenophorea</taxon>
        <taxon>Peniculida</taxon>
        <taxon>Parameciidae</taxon>
        <taxon>Paramecium</taxon>
    </lineage>
</organism>